<keyword evidence="3" id="KW-0804">Transcription</keyword>
<dbReference type="SUPFAM" id="SSF47413">
    <property type="entry name" value="lambda repressor-like DNA-binding domains"/>
    <property type="match status" value="1"/>
</dbReference>
<dbReference type="PANTHER" id="PTHR30146:SF109">
    <property type="entry name" value="HTH-TYPE TRANSCRIPTIONAL REGULATOR GALS"/>
    <property type="match status" value="1"/>
</dbReference>
<dbReference type="InterPro" id="IPR010982">
    <property type="entry name" value="Lambda_DNA-bd_dom_sf"/>
</dbReference>
<dbReference type="RefSeq" id="WP_103662249.1">
    <property type="nucleotide sequence ID" value="NZ_ML136878.1"/>
</dbReference>
<dbReference type="GO" id="GO:0000976">
    <property type="term" value="F:transcription cis-regulatory region binding"/>
    <property type="evidence" value="ECO:0007669"/>
    <property type="project" value="TreeGrafter"/>
</dbReference>
<comment type="caution">
    <text evidence="5">The sequence shown here is derived from an EMBL/GenBank/DDBJ whole genome shotgun (WGS) entry which is preliminary data.</text>
</comment>
<dbReference type="Gene3D" id="3.40.50.2300">
    <property type="match status" value="2"/>
</dbReference>
<evidence type="ECO:0000256" key="2">
    <source>
        <dbReference type="ARBA" id="ARBA00023125"/>
    </source>
</evidence>
<sequence>MATLKDIAKLAHVNESTVSRALNNSIYVHPSTKKRILEAAEKLSYNPQTLRKVIERGKTKTIGIIVPNLQYNIFMDFVQNAEKDANAIDYKIIIGISDDDAEKEADLLERMRYGLVDGILIAGTGENNHLLEDIQISGVPIVQIFRNVNKNLDSVSVNYKQSIQIAIENLRKNGAKNIGLINGYAKDQSYQEKLLAYKQITKQLHMTPVYKCLNEYPKSYNKSGYDLASELFTDCPSLDALLVANDVQSLGVMQYLKANKYKVPEKVKVVSLAGCSASSFSQTQVSATIFPIKSISMRSLSLLISRIENLEDLPVQHQALNTEFMSRMTC</sequence>
<protein>
    <submittedName>
        <fullName evidence="5">LacI family transcriptional regulator</fullName>
    </submittedName>
</protein>
<dbReference type="Pfam" id="PF00356">
    <property type="entry name" value="LacI"/>
    <property type="match status" value="1"/>
</dbReference>
<keyword evidence="6" id="KW-1185">Reference proteome</keyword>
<dbReference type="Gene3D" id="1.10.260.40">
    <property type="entry name" value="lambda repressor-like DNA-binding domains"/>
    <property type="match status" value="1"/>
</dbReference>
<evidence type="ECO:0000256" key="3">
    <source>
        <dbReference type="ARBA" id="ARBA00023163"/>
    </source>
</evidence>
<dbReference type="Pfam" id="PF00532">
    <property type="entry name" value="Peripla_BP_1"/>
    <property type="match status" value="1"/>
</dbReference>
<evidence type="ECO:0000313" key="5">
    <source>
        <dbReference type="EMBL" id="RVU71001.1"/>
    </source>
</evidence>
<keyword evidence="1" id="KW-0805">Transcription regulation</keyword>
<dbReference type="AlphaFoldDB" id="A0A437SVQ3"/>
<dbReference type="InterPro" id="IPR001761">
    <property type="entry name" value="Peripla_BP/Lac1_sug-bd_dom"/>
</dbReference>
<dbReference type="CDD" id="cd01392">
    <property type="entry name" value="HTH_LacI"/>
    <property type="match status" value="1"/>
</dbReference>
<keyword evidence="2" id="KW-0238">DNA-binding</keyword>
<evidence type="ECO:0000256" key="1">
    <source>
        <dbReference type="ARBA" id="ARBA00023015"/>
    </source>
</evidence>
<dbReference type="EMBL" id="RXIA01000010">
    <property type="protein sequence ID" value="RVU71001.1"/>
    <property type="molecule type" value="Genomic_DNA"/>
</dbReference>
<evidence type="ECO:0000313" key="6">
    <source>
        <dbReference type="Proteomes" id="UP000288291"/>
    </source>
</evidence>
<organism evidence="5 6">
    <name type="scientific">Lactobacillus xujianguonis</name>
    <dbReference type="NCBI Taxonomy" id="2495899"/>
    <lineage>
        <taxon>Bacteria</taxon>
        <taxon>Bacillati</taxon>
        <taxon>Bacillota</taxon>
        <taxon>Bacilli</taxon>
        <taxon>Lactobacillales</taxon>
        <taxon>Lactobacillaceae</taxon>
        <taxon>Lactobacillus</taxon>
    </lineage>
</organism>
<proteinExistence type="predicted"/>
<name>A0A437SVQ3_9LACO</name>
<dbReference type="Proteomes" id="UP000288291">
    <property type="component" value="Unassembled WGS sequence"/>
</dbReference>
<dbReference type="InterPro" id="IPR000843">
    <property type="entry name" value="HTH_LacI"/>
</dbReference>
<evidence type="ECO:0000259" key="4">
    <source>
        <dbReference type="PROSITE" id="PS50932"/>
    </source>
</evidence>
<dbReference type="GO" id="GO:0003700">
    <property type="term" value="F:DNA-binding transcription factor activity"/>
    <property type="evidence" value="ECO:0007669"/>
    <property type="project" value="TreeGrafter"/>
</dbReference>
<dbReference type="PANTHER" id="PTHR30146">
    <property type="entry name" value="LACI-RELATED TRANSCRIPTIONAL REPRESSOR"/>
    <property type="match status" value="1"/>
</dbReference>
<accession>A0A437SVQ3</accession>
<dbReference type="SUPFAM" id="SSF53822">
    <property type="entry name" value="Periplasmic binding protein-like I"/>
    <property type="match status" value="1"/>
</dbReference>
<feature type="domain" description="HTH lacI-type" evidence="4">
    <location>
        <begin position="2"/>
        <end position="52"/>
    </location>
</feature>
<dbReference type="SMART" id="SM00354">
    <property type="entry name" value="HTH_LACI"/>
    <property type="match status" value="1"/>
</dbReference>
<dbReference type="PROSITE" id="PS50932">
    <property type="entry name" value="HTH_LACI_2"/>
    <property type="match status" value="1"/>
</dbReference>
<reference evidence="5 6" key="1">
    <citation type="submission" date="2018-12" db="EMBL/GenBank/DDBJ databases">
        <authorList>
            <person name="Meng J."/>
        </authorList>
    </citation>
    <scope>NUCLEOTIDE SEQUENCE [LARGE SCALE GENOMIC DNA]</scope>
    <source>
        <strain evidence="5 6">HT111-2</strain>
    </source>
</reference>
<gene>
    <name evidence="5" type="ORF">EJK17_04665</name>
</gene>
<dbReference type="InterPro" id="IPR028082">
    <property type="entry name" value="Peripla_BP_I"/>
</dbReference>